<dbReference type="Pfam" id="PF12680">
    <property type="entry name" value="SnoaL_2"/>
    <property type="match status" value="1"/>
</dbReference>
<feature type="domain" description="SnoaL-like" evidence="1">
    <location>
        <begin position="7"/>
        <end position="121"/>
    </location>
</feature>
<keyword evidence="3" id="KW-1185">Reference proteome</keyword>
<comment type="caution">
    <text evidence="2">The sequence shown here is derived from an EMBL/GenBank/DDBJ whole genome shotgun (WGS) entry which is preliminary data.</text>
</comment>
<evidence type="ECO:0000313" key="2">
    <source>
        <dbReference type="EMBL" id="GHO94505.1"/>
    </source>
</evidence>
<dbReference type="EMBL" id="BNJK01000001">
    <property type="protein sequence ID" value="GHO94505.1"/>
    <property type="molecule type" value="Genomic_DNA"/>
</dbReference>
<sequence length="160" mass="17240">MRTVETVSALVTALQSGDLELAATLLSEDCVVSGFTPEPLKRDEFLALQSQLLAAMPDFSYNLSQIDAEGKNAHAFITITGTNTNNLELPEFGLRSIPATGLQIVLPQVPSSWRVRHEAVVKIEMEEVPGGGLTGLLQQIGDELPTAPRVGEIDQRNLTS</sequence>
<name>A0A8J3IL88_9CHLR</name>
<dbReference type="Proteomes" id="UP000597444">
    <property type="component" value="Unassembled WGS sequence"/>
</dbReference>
<gene>
    <name evidence="2" type="ORF">KSF_045530</name>
</gene>
<dbReference type="RefSeq" id="WP_220205239.1">
    <property type="nucleotide sequence ID" value="NZ_BNJK01000001.1"/>
</dbReference>
<accession>A0A8J3IL88</accession>
<dbReference type="Gene3D" id="3.10.450.50">
    <property type="match status" value="1"/>
</dbReference>
<dbReference type="InterPro" id="IPR032710">
    <property type="entry name" value="NTF2-like_dom_sf"/>
</dbReference>
<dbReference type="SUPFAM" id="SSF54427">
    <property type="entry name" value="NTF2-like"/>
    <property type="match status" value="1"/>
</dbReference>
<dbReference type="AlphaFoldDB" id="A0A8J3IL88"/>
<evidence type="ECO:0000259" key="1">
    <source>
        <dbReference type="Pfam" id="PF12680"/>
    </source>
</evidence>
<protein>
    <recommendedName>
        <fullName evidence="1">SnoaL-like domain-containing protein</fullName>
    </recommendedName>
</protein>
<reference evidence="2" key="1">
    <citation type="submission" date="2020-10" db="EMBL/GenBank/DDBJ databases">
        <title>Taxonomic study of unclassified bacteria belonging to the class Ktedonobacteria.</title>
        <authorList>
            <person name="Yabe S."/>
            <person name="Wang C.M."/>
            <person name="Zheng Y."/>
            <person name="Sakai Y."/>
            <person name="Cavaletti L."/>
            <person name="Monciardini P."/>
            <person name="Donadio S."/>
        </authorList>
    </citation>
    <scope>NUCLEOTIDE SEQUENCE</scope>
    <source>
        <strain evidence="2">ID150040</strain>
    </source>
</reference>
<proteinExistence type="predicted"/>
<organism evidence="2 3">
    <name type="scientific">Reticulibacter mediterranei</name>
    <dbReference type="NCBI Taxonomy" id="2778369"/>
    <lineage>
        <taxon>Bacteria</taxon>
        <taxon>Bacillati</taxon>
        <taxon>Chloroflexota</taxon>
        <taxon>Ktedonobacteria</taxon>
        <taxon>Ktedonobacterales</taxon>
        <taxon>Reticulibacteraceae</taxon>
        <taxon>Reticulibacter</taxon>
    </lineage>
</organism>
<evidence type="ECO:0000313" key="3">
    <source>
        <dbReference type="Proteomes" id="UP000597444"/>
    </source>
</evidence>
<dbReference type="InterPro" id="IPR037401">
    <property type="entry name" value="SnoaL-like"/>
</dbReference>